<dbReference type="OrthoDB" id="2131431at2759"/>
<reference evidence="2" key="1">
    <citation type="submission" date="2021-06" db="EMBL/GenBank/DDBJ databases">
        <authorList>
            <person name="Kallberg Y."/>
            <person name="Tangrot J."/>
            <person name="Rosling A."/>
        </authorList>
    </citation>
    <scope>NUCLEOTIDE SEQUENCE</scope>
    <source>
        <strain evidence="2">MA453B</strain>
    </source>
</reference>
<protein>
    <submittedName>
        <fullName evidence="2">27601_t:CDS:1</fullName>
    </submittedName>
</protein>
<name>A0A9N9JC63_9GLOM</name>
<keyword evidence="3" id="KW-1185">Reference proteome</keyword>
<organism evidence="2 3">
    <name type="scientific">Dentiscutata erythropus</name>
    <dbReference type="NCBI Taxonomy" id="1348616"/>
    <lineage>
        <taxon>Eukaryota</taxon>
        <taxon>Fungi</taxon>
        <taxon>Fungi incertae sedis</taxon>
        <taxon>Mucoromycota</taxon>
        <taxon>Glomeromycotina</taxon>
        <taxon>Glomeromycetes</taxon>
        <taxon>Diversisporales</taxon>
        <taxon>Gigasporaceae</taxon>
        <taxon>Dentiscutata</taxon>
    </lineage>
</organism>
<accession>A0A9N9JC63</accession>
<gene>
    <name evidence="2" type="ORF">DERYTH_LOCUS18765</name>
</gene>
<sequence length="94" mass="10613">MSQGNETNSPNMTNPVEVLCPPGVPIGDSQCFCDWRVQLTVFHDVTFTISLASLAVYLIGLIYTVPRSHITRYHHYSHEAKKIWIPRPAIVDAF</sequence>
<keyword evidence="1" id="KW-0812">Transmembrane</keyword>
<feature type="non-terminal residue" evidence="2">
    <location>
        <position position="94"/>
    </location>
</feature>
<comment type="caution">
    <text evidence="2">The sequence shown here is derived from an EMBL/GenBank/DDBJ whole genome shotgun (WGS) entry which is preliminary data.</text>
</comment>
<dbReference type="EMBL" id="CAJVPY010019509">
    <property type="protein sequence ID" value="CAG8771837.1"/>
    <property type="molecule type" value="Genomic_DNA"/>
</dbReference>
<proteinExistence type="predicted"/>
<evidence type="ECO:0000256" key="1">
    <source>
        <dbReference type="SAM" id="Phobius"/>
    </source>
</evidence>
<dbReference type="Proteomes" id="UP000789405">
    <property type="component" value="Unassembled WGS sequence"/>
</dbReference>
<evidence type="ECO:0000313" key="2">
    <source>
        <dbReference type="EMBL" id="CAG8771837.1"/>
    </source>
</evidence>
<dbReference type="AlphaFoldDB" id="A0A9N9JC63"/>
<feature type="transmembrane region" description="Helical" evidence="1">
    <location>
        <begin position="45"/>
        <end position="65"/>
    </location>
</feature>
<keyword evidence="1" id="KW-0472">Membrane</keyword>
<keyword evidence="1" id="KW-1133">Transmembrane helix</keyword>
<evidence type="ECO:0000313" key="3">
    <source>
        <dbReference type="Proteomes" id="UP000789405"/>
    </source>
</evidence>